<dbReference type="Proteomes" id="UP000295711">
    <property type="component" value="Unassembled WGS sequence"/>
</dbReference>
<protein>
    <submittedName>
        <fullName evidence="3">SurA-like protein</fullName>
    </submittedName>
</protein>
<organism evidence="3 4">
    <name type="scientific">Frisingicoccus caecimuris</name>
    <dbReference type="NCBI Taxonomy" id="1796636"/>
    <lineage>
        <taxon>Bacteria</taxon>
        <taxon>Bacillati</taxon>
        <taxon>Bacillota</taxon>
        <taxon>Clostridia</taxon>
        <taxon>Lachnospirales</taxon>
        <taxon>Lachnospiraceae</taxon>
        <taxon>Frisingicoccus</taxon>
    </lineage>
</organism>
<comment type="caution">
    <text evidence="3">The sequence shown here is derived from an EMBL/GenBank/DDBJ whole genome shotgun (WGS) entry which is preliminary data.</text>
</comment>
<dbReference type="SUPFAM" id="SSF109998">
    <property type="entry name" value="Triger factor/SurA peptide-binding domain-like"/>
    <property type="match status" value="1"/>
</dbReference>
<dbReference type="InterPro" id="IPR027304">
    <property type="entry name" value="Trigger_fact/SurA_dom_sf"/>
</dbReference>
<keyword evidence="2" id="KW-0812">Transmembrane</keyword>
<sequence length="251" mass="27989">MAKKKNKTGLIVLLIICGIVIGVIASVIVMTLLNKNGAGVKETQPSTKQETAAESQPAGETFDDSTANDPIPTDEMNIAVIKVNDREVTMKEVNVYLYQLRDFYTSQYGESPWNTEMEDGRKLHEYAKEELYNGLVRTEILNSKAEEYGVSLSDEEKRQCADEAKAYMDELGAAIAQDFALTEEGIRIKNEKQALSTKVYNTALERLAETAEDSSDEALARSFEEMYETWKGEYTVTNDPIWDNIVIGSVG</sequence>
<keyword evidence="4" id="KW-1185">Reference proteome</keyword>
<name>A0A4R2LZB8_9FIRM</name>
<dbReference type="RefSeq" id="WP_132088840.1">
    <property type="nucleotide sequence ID" value="NZ_JANKAQ010000001.1"/>
</dbReference>
<evidence type="ECO:0000313" key="3">
    <source>
        <dbReference type="EMBL" id="TCO85891.1"/>
    </source>
</evidence>
<keyword evidence="2" id="KW-0472">Membrane</keyword>
<dbReference type="AlphaFoldDB" id="A0A4R2LZB8"/>
<dbReference type="OrthoDB" id="2052115at2"/>
<evidence type="ECO:0000313" key="4">
    <source>
        <dbReference type="Proteomes" id="UP000295711"/>
    </source>
</evidence>
<evidence type="ECO:0000256" key="1">
    <source>
        <dbReference type="SAM" id="MobiDB-lite"/>
    </source>
</evidence>
<keyword evidence="2" id="KW-1133">Transmembrane helix</keyword>
<reference evidence="3 4" key="1">
    <citation type="submission" date="2019-03" db="EMBL/GenBank/DDBJ databases">
        <title>Genomic Encyclopedia of Type Strains, Phase IV (KMG-IV): sequencing the most valuable type-strain genomes for metagenomic binning, comparative biology and taxonomic classification.</title>
        <authorList>
            <person name="Goeker M."/>
        </authorList>
    </citation>
    <scope>NUCLEOTIDE SEQUENCE [LARGE SCALE GENOMIC DNA]</scope>
    <source>
        <strain evidence="3 4">DSM 28559</strain>
    </source>
</reference>
<dbReference type="Gene3D" id="1.10.4030.10">
    <property type="entry name" value="Porin chaperone SurA, peptide-binding domain"/>
    <property type="match status" value="1"/>
</dbReference>
<feature type="compositionally biased region" description="Polar residues" evidence="1">
    <location>
        <begin position="43"/>
        <end position="54"/>
    </location>
</feature>
<dbReference type="EMBL" id="SLXA01000002">
    <property type="protein sequence ID" value="TCO85891.1"/>
    <property type="molecule type" value="Genomic_DNA"/>
</dbReference>
<dbReference type="Pfam" id="PF13623">
    <property type="entry name" value="SurA_N_2"/>
    <property type="match status" value="1"/>
</dbReference>
<feature type="region of interest" description="Disordered" evidence="1">
    <location>
        <begin position="39"/>
        <end position="73"/>
    </location>
</feature>
<proteinExistence type="predicted"/>
<accession>A0A4R2LZB8</accession>
<feature type="transmembrane region" description="Helical" evidence="2">
    <location>
        <begin position="12"/>
        <end position="33"/>
    </location>
</feature>
<evidence type="ECO:0000256" key="2">
    <source>
        <dbReference type="SAM" id="Phobius"/>
    </source>
</evidence>
<gene>
    <name evidence="3" type="ORF">EV212_102208</name>
</gene>